<keyword evidence="2" id="KW-1185">Reference proteome</keyword>
<dbReference type="Proteomes" id="UP001145742">
    <property type="component" value="Unassembled WGS sequence"/>
</dbReference>
<comment type="caution">
    <text evidence="1">The sequence shown here is derived from an EMBL/GenBank/DDBJ whole genome shotgun (WGS) entry which is preliminary data.</text>
</comment>
<dbReference type="EMBL" id="WHWB01033740">
    <property type="protein sequence ID" value="KAJ7417717.1"/>
    <property type="molecule type" value="Genomic_DNA"/>
</dbReference>
<name>A0ABQ9DF21_9PASS</name>
<organism evidence="1 2">
    <name type="scientific">Willisornis vidua</name>
    <name type="common">Xingu scale-backed antbird</name>
    <dbReference type="NCBI Taxonomy" id="1566151"/>
    <lineage>
        <taxon>Eukaryota</taxon>
        <taxon>Metazoa</taxon>
        <taxon>Chordata</taxon>
        <taxon>Craniata</taxon>
        <taxon>Vertebrata</taxon>
        <taxon>Euteleostomi</taxon>
        <taxon>Archelosauria</taxon>
        <taxon>Archosauria</taxon>
        <taxon>Dinosauria</taxon>
        <taxon>Saurischia</taxon>
        <taxon>Theropoda</taxon>
        <taxon>Coelurosauria</taxon>
        <taxon>Aves</taxon>
        <taxon>Neognathae</taxon>
        <taxon>Neoaves</taxon>
        <taxon>Telluraves</taxon>
        <taxon>Australaves</taxon>
        <taxon>Passeriformes</taxon>
        <taxon>Thamnophilidae</taxon>
        <taxon>Willisornis</taxon>
    </lineage>
</organism>
<accession>A0ABQ9DF21</accession>
<proteinExistence type="predicted"/>
<protein>
    <submittedName>
        <fullName evidence="1">Uncharacterized protein</fullName>
    </submittedName>
</protein>
<sequence length="206" mass="22976">MHSFLRSGKVFHHSTVNEPNSTITTASAFFPEANPRAQSRPCLADLLLKGSTELLWSDYKISISELMAEEKISEIVTILIGHEISLGTFPSVLLVCCTGYDYAGGYVAEKQTVTSERLEIWKMTSKGTFEQDWNRTALEEIDILLLHKDSIEQKCWCPKLHTTFKVRQPQCRAERDNPLCRPIDDALPDALLDTVGSPGCQGTADS</sequence>
<evidence type="ECO:0000313" key="1">
    <source>
        <dbReference type="EMBL" id="KAJ7417717.1"/>
    </source>
</evidence>
<reference evidence="1" key="1">
    <citation type="submission" date="2019-10" db="EMBL/GenBank/DDBJ databases">
        <authorList>
            <person name="Soares A.E.R."/>
            <person name="Aleixo A."/>
            <person name="Schneider P."/>
            <person name="Miyaki C.Y."/>
            <person name="Schneider M.P."/>
            <person name="Mello C."/>
            <person name="Vasconcelos A.T.R."/>
        </authorList>
    </citation>
    <scope>NUCLEOTIDE SEQUENCE</scope>
    <source>
        <tissue evidence="1">Muscle</tissue>
    </source>
</reference>
<evidence type="ECO:0000313" key="2">
    <source>
        <dbReference type="Proteomes" id="UP001145742"/>
    </source>
</evidence>
<gene>
    <name evidence="1" type="ORF">WISP_63131</name>
</gene>